<dbReference type="HOGENOM" id="CLU_078575_1_1_1"/>
<keyword evidence="2" id="KW-1185">Reference proteome</keyword>
<evidence type="ECO:0000313" key="1">
    <source>
        <dbReference type="EMBL" id="KIL55847.1"/>
    </source>
</evidence>
<proteinExistence type="predicted"/>
<protein>
    <submittedName>
        <fullName evidence="1">Uncharacterized protein</fullName>
    </submittedName>
</protein>
<dbReference type="AlphaFoldDB" id="A0A0C2W406"/>
<feature type="non-terminal residue" evidence="1">
    <location>
        <position position="150"/>
    </location>
</feature>
<sequence length="150" mass="17212">MSHSTSLNDVYSNVEKLDANGSNWYMFQLRFLSAAEYKEVSGQFDGSNQMPGPPTPIGENVKELTAEQKKEYATSLATWKKKEGTARYLLWSSIPNSILVKINRKPTVAEMWEWIVVEFTEKSMSMQAHLHAEFMSMRYTKGADLRTEFD</sequence>
<dbReference type="Proteomes" id="UP000054549">
    <property type="component" value="Unassembled WGS sequence"/>
</dbReference>
<name>A0A0C2W406_AMAMK</name>
<reference evidence="1 2" key="1">
    <citation type="submission" date="2014-04" db="EMBL/GenBank/DDBJ databases">
        <title>Evolutionary Origins and Diversification of the Mycorrhizal Mutualists.</title>
        <authorList>
            <consortium name="DOE Joint Genome Institute"/>
            <consortium name="Mycorrhizal Genomics Consortium"/>
            <person name="Kohler A."/>
            <person name="Kuo A."/>
            <person name="Nagy L.G."/>
            <person name="Floudas D."/>
            <person name="Copeland A."/>
            <person name="Barry K.W."/>
            <person name="Cichocki N."/>
            <person name="Veneault-Fourrey C."/>
            <person name="LaButti K."/>
            <person name="Lindquist E.A."/>
            <person name="Lipzen A."/>
            <person name="Lundell T."/>
            <person name="Morin E."/>
            <person name="Murat C."/>
            <person name="Riley R."/>
            <person name="Ohm R."/>
            <person name="Sun H."/>
            <person name="Tunlid A."/>
            <person name="Henrissat B."/>
            <person name="Grigoriev I.V."/>
            <person name="Hibbett D.S."/>
            <person name="Martin F."/>
        </authorList>
    </citation>
    <scope>NUCLEOTIDE SEQUENCE [LARGE SCALE GENOMIC DNA]</scope>
    <source>
        <strain evidence="1 2">Koide BX008</strain>
    </source>
</reference>
<organism evidence="1 2">
    <name type="scientific">Amanita muscaria (strain Koide BX008)</name>
    <dbReference type="NCBI Taxonomy" id="946122"/>
    <lineage>
        <taxon>Eukaryota</taxon>
        <taxon>Fungi</taxon>
        <taxon>Dikarya</taxon>
        <taxon>Basidiomycota</taxon>
        <taxon>Agaricomycotina</taxon>
        <taxon>Agaricomycetes</taxon>
        <taxon>Agaricomycetidae</taxon>
        <taxon>Agaricales</taxon>
        <taxon>Pluteineae</taxon>
        <taxon>Amanitaceae</taxon>
        <taxon>Amanita</taxon>
    </lineage>
</organism>
<dbReference type="Pfam" id="PF14223">
    <property type="entry name" value="Retrotran_gag_2"/>
    <property type="match status" value="1"/>
</dbReference>
<evidence type="ECO:0000313" key="2">
    <source>
        <dbReference type="Proteomes" id="UP000054549"/>
    </source>
</evidence>
<dbReference type="OrthoDB" id="3039265at2759"/>
<dbReference type="EMBL" id="KN818467">
    <property type="protein sequence ID" value="KIL55847.1"/>
    <property type="molecule type" value="Genomic_DNA"/>
</dbReference>
<gene>
    <name evidence="1" type="ORF">M378DRAFT_90208</name>
</gene>
<dbReference type="InParanoid" id="A0A0C2W406"/>
<dbReference type="STRING" id="946122.A0A0C2W406"/>
<accession>A0A0C2W406</accession>